<evidence type="ECO:0000256" key="2">
    <source>
        <dbReference type="SAM" id="SignalP"/>
    </source>
</evidence>
<keyword evidence="2" id="KW-0732">Signal</keyword>
<organism evidence="3 4">
    <name type="scientific">Lactiplantibacillus plantarum CMPG5300</name>
    <dbReference type="NCBI Taxonomy" id="1304889"/>
    <lineage>
        <taxon>Bacteria</taxon>
        <taxon>Bacillati</taxon>
        <taxon>Bacillota</taxon>
        <taxon>Bacilli</taxon>
        <taxon>Lactobacillales</taxon>
        <taxon>Lactobacillaceae</taxon>
        <taxon>Lactiplantibacillus</taxon>
    </lineage>
</organism>
<protein>
    <submittedName>
        <fullName evidence="3">Lipoprotein</fullName>
    </submittedName>
</protein>
<dbReference type="RefSeq" id="WP_047673009.1">
    <property type="nucleotide sequence ID" value="NZ_CM002918.1"/>
</dbReference>
<feature type="region of interest" description="Disordered" evidence="1">
    <location>
        <begin position="77"/>
        <end position="100"/>
    </location>
</feature>
<feature type="signal peptide" evidence="2">
    <location>
        <begin position="1"/>
        <end position="25"/>
    </location>
</feature>
<comment type="caution">
    <text evidence="3">The sequence shown here is derived from an EMBL/GenBank/DDBJ whole genome shotgun (WGS) entry which is preliminary data.</text>
</comment>
<proteinExistence type="predicted"/>
<feature type="chain" id="PRO_5043576554" evidence="2">
    <location>
        <begin position="26"/>
        <end position="290"/>
    </location>
</feature>
<name>A0AAW3FPQ0_LACPN</name>
<evidence type="ECO:0000313" key="3">
    <source>
        <dbReference type="EMBL" id="KGH43417.1"/>
    </source>
</evidence>
<evidence type="ECO:0000313" key="4">
    <source>
        <dbReference type="Proteomes" id="UP000029801"/>
    </source>
</evidence>
<dbReference type="AlphaFoldDB" id="A0AAW3FPQ0"/>
<sequence length="290" mass="31552">MRKIIMASSVLLGGLLLAGCGNSSASSKGSSSIVKSSSSSNIKITNSDISNLQDGTADSLTKSNYKKYASSLVNSYSRDSDDYHKKHISNSNTNPKKGDYQISVKNGLEVTYLSNLIDIPDQNIKGLKLFNTQYWLSSIDKISKSSLNKIVSGSDDTKPVFNSDNDTIKDGDAVVMVTVETDFKNTTDQTLSYDGLSGYAGGDYDFTTPDGKQFDREKVLYNDETADVDVQAGKTVEDKDMIVILATGKNLKAALNKIPNTYLQIKTAGAETKDYDQIDGTRTIKLNLKH</sequence>
<reference evidence="3 4" key="1">
    <citation type="journal article" date="2014" name="Genome Announc.">
        <title>Draft Genome Sequence of Lactobacillus plantarum CMPG5300, a Human Vaginal Isolate.</title>
        <authorList>
            <person name="Malik S."/>
            <person name="Siezen R.J."/>
            <person name="Renckens B."/>
            <person name="Vaneechoutte M."/>
            <person name="Vanderleyden J."/>
            <person name="Lebeer S."/>
        </authorList>
    </citation>
    <scope>NUCLEOTIDE SEQUENCE [LARGE SCALE GENOMIC DNA]</scope>
    <source>
        <strain evidence="3 4">CMPG5300</strain>
    </source>
</reference>
<keyword evidence="3" id="KW-0449">Lipoprotein</keyword>
<accession>A0AAW3FPQ0</accession>
<dbReference type="PROSITE" id="PS51257">
    <property type="entry name" value="PROKAR_LIPOPROTEIN"/>
    <property type="match status" value="1"/>
</dbReference>
<evidence type="ECO:0000256" key="1">
    <source>
        <dbReference type="SAM" id="MobiDB-lite"/>
    </source>
</evidence>
<gene>
    <name evidence="3" type="ORF">CMPG5300_0909</name>
</gene>
<dbReference type="Proteomes" id="UP000029801">
    <property type="component" value="Chromosome"/>
</dbReference>
<dbReference type="EMBL" id="AXZV01000005">
    <property type="protein sequence ID" value="KGH43417.1"/>
    <property type="molecule type" value="Genomic_DNA"/>
</dbReference>